<dbReference type="GO" id="GO:0005506">
    <property type="term" value="F:iron ion binding"/>
    <property type="evidence" value="ECO:0007669"/>
    <property type="project" value="InterPro"/>
</dbReference>
<reference evidence="4 5" key="1">
    <citation type="journal article" date="2017" name="PLoS Biol.">
        <title>The sea cucumber genome provides insights into morphological evolution and visceral regeneration.</title>
        <authorList>
            <person name="Zhang X."/>
            <person name="Sun L."/>
            <person name="Yuan J."/>
            <person name="Sun Y."/>
            <person name="Gao Y."/>
            <person name="Zhang L."/>
            <person name="Li S."/>
            <person name="Dai H."/>
            <person name="Hamel J.F."/>
            <person name="Liu C."/>
            <person name="Yu Y."/>
            <person name="Liu S."/>
            <person name="Lin W."/>
            <person name="Guo K."/>
            <person name="Jin S."/>
            <person name="Xu P."/>
            <person name="Storey K.B."/>
            <person name="Huan P."/>
            <person name="Zhang T."/>
            <person name="Zhou Y."/>
            <person name="Zhang J."/>
            <person name="Lin C."/>
            <person name="Li X."/>
            <person name="Xing L."/>
            <person name="Huo D."/>
            <person name="Sun M."/>
            <person name="Wang L."/>
            <person name="Mercier A."/>
            <person name="Li F."/>
            <person name="Yang H."/>
            <person name="Xiang J."/>
        </authorList>
    </citation>
    <scope>NUCLEOTIDE SEQUENCE [LARGE SCALE GENOMIC DNA]</scope>
    <source>
        <strain evidence="4">Shaxun</strain>
        <tissue evidence="4">Muscle</tissue>
    </source>
</reference>
<name>A0A2G8LNN5_STIJA</name>
<keyword evidence="5" id="KW-1185">Reference proteome</keyword>
<dbReference type="Gene3D" id="3.30.1370.70">
    <property type="entry name" value="Scaffold protein Nfu/NifU, N-terminal domain"/>
    <property type="match status" value="1"/>
</dbReference>
<evidence type="ECO:0000313" key="4">
    <source>
        <dbReference type="EMBL" id="PIK61867.1"/>
    </source>
</evidence>
<dbReference type="Pfam" id="PF01106">
    <property type="entry name" value="NifU"/>
    <property type="match status" value="1"/>
</dbReference>
<comment type="caution">
    <text evidence="4">The sequence shown here is derived from an EMBL/GenBank/DDBJ whole genome shotgun (WGS) entry which is preliminary data.</text>
</comment>
<feature type="domain" description="Scaffold protein Nfu/NifU N-terminal" evidence="3">
    <location>
        <begin position="80"/>
        <end position="162"/>
    </location>
</feature>
<gene>
    <name evidence="4" type="ORF">BSL78_01198</name>
</gene>
<comment type="similarity">
    <text evidence="1">Belongs to the NifU family.</text>
</comment>
<dbReference type="EMBL" id="MRZV01000023">
    <property type="protein sequence ID" value="PIK61867.1"/>
    <property type="molecule type" value="Genomic_DNA"/>
</dbReference>
<accession>A0A2G8LNN5</accession>
<dbReference type="SMART" id="SM00932">
    <property type="entry name" value="Nfu_N"/>
    <property type="match status" value="1"/>
</dbReference>
<dbReference type="GO" id="GO:0005739">
    <property type="term" value="C:mitochondrion"/>
    <property type="evidence" value="ECO:0007669"/>
    <property type="project" value="TreeGrafter"/>
</dbReference>
<dbReference type="PANTHER" id="PTHR11178:SF1">
    <property type="entry name" value="NFU1 IRON-SULFUR CLUSTER SCAFFOLD HOMOLOG, MITOCHONDRIAL"/>
    <property type="match status" value="1"/>
</dbReference>
<evidence type="ECO:0000256" key="2">
    <source>
        <dbReference type="ARBA" id="ARBA00018782"/>
    </source>
</evidence>
<dbReference type="PANTHER" id="PTHR11178">
    <property type="entry name" value="IRON-SULFUR CLUSTER SCAFFOLD PROTEIN NFU-RELATED"/>
    <property type="match status" value="1"/>
</dbReference>
<dbReference type="AlphaFoldDB" id="A0A2G8LNN5"/>
<dbReference type="InterPro" id="IPR014824">
    <property type="entry name" value="Nfu/NifU_N"/>
</dbReference>
<dbReference type="InterPro" id="IPR034904">
    <property type="entry name" value="FSCA_dom_sf"/>
</dbReference>
<dbReference type="SUPFAM" id="SSF117916">
    <property type="entry name" value="Fe-S cluster assembly (FSCA) domain-like"/>
    <property type="match status" value="1"/>
</dbReference>
<dbReference type="InterPro" id="IPR001075">
    <property type="entry name" value="NIF_FeS_clus_asmbl_NifU_C"/>
</dbReference>
<dbReference type="SUPFAM" id="SSF110836">
    <property type="entry name" value="Hypothetical protein SAV1430"/>
    <property type="match status" value="1"/>
</dbReference>
<dbReference type="InterPro" id="IPR035433">
    <property type="entry name" value="NFU1-like"/>
</dbReference>
<evidence type="ECO:0000313" key="5">
    <source>
        <dbReference type="Proteomes" id="UP000230750"/>
    </source>
</evidence>
<dbReference type="GO" id="GO:0051536">
    <property type="term" value="F:iron-sulfur cluster binding"/>
    <property type="evidence" value="ECO:0007669"/>
    <property type="project" value="InterPro"/>
</dbReference>
<evidence type="ECO:0000256" key="1">
    <source>
        <dbReference type="ARBA" id="ARBA00006420"/>
    </source>
</evidence>
<dbReference type="GO" id="GO:0016226">
    <property type="term" value="P:iron-sulfur cluster assembly"/>
    <property type="evidence" value="ECO:0007669"/>
    <property type="project" value="InterPro"/>
</dbReference>
<protein>
    <recommendedName>
        <fullName evidence="2">NFU1 iron-sulfur cluster scaffold homolog, mitochondrial</fullName>
    </recommendedName>
</protein>
<dbReference type="Pfam" id="PF08712">
    <property type="entry name" value="Nfu_N"/>
    <property type="match status" value="1"/>
</dbReference>
<dbReference type="Proteomes" id="UP000230750">
    <property type="component" value="Unassembled WGS sequence"/>
</dbReference>
<dbReference type="Gene3D" id="3.30.300.130">
    <property type="entry name" value="Fe-S cluster assembly (FSCA)"/>
    <property type="match status" value="1"/>
</dbReference>
<organism evidence="4 5">
    <name type="scientific">Stichopus japonicus</name>
    <name type="common">Sea cucumber</name>
    <dbReference type="NCBI Taxonomy" id="307972"/>
    <lineage>
        <taxon>Eukaryota</taxon>
        <taxon>Metazoa</taxon>
        <taxon>Echinodermata</taxon>
        <taxon>Eleutherozoa</taxon>
        <taxon>Echinozoa</taxon>
        <taxon>Holothuroidea</taxon>
        <taxon>Aspidochirotacea</taxon>
        <taxon>Aspidochirotida</taxon>
        <taxon>Stichopodidae</taxon>
        <taxon>Apostichopus</taxon>
    </lineage>
</organism>
<dbReference type="STRING" id="307972.A0A2G8LNN5"/>
<evidence type="ECO:0000259" key="3">
    <source>
        <dbReference type="SMART" id="SM00932"/>
    </source>
</evidence>
<sequence length="271" mass="30650">MQTEWTRSAWLTDLVKYGQDTNAPYSKRNCKSDFKKSSYPRPTPQLVQWKCSSAVLNRQSQSLLQHHSQHRIMTARTMFIQTQDTPNPNSLKFMPGVDVLGNSTMDFPTSRSAHGSPLARNLFRVDGVQGVFFGPNFITVTKTDDDTVEWQVLKENLCCYYGLLCEWSSYSNRGETARRYGRCTLCEHKGNKDCNIGRGNGFEDGIVKLKMQGACTSCPSSIVTLKNGVQNMMQFYIPEVLGVEQIEDEADSLQQEEFEKVEASINAEPDK</sequence>
<dbReference type="OrthoDB" id="565552at2759"/>
<dbReference type="PIRSF" id="PIRSF036773">
    <property type="entry name" value="HIRIP5"/>
    <property type="match status" value="1"/>
</dbReference>
<dbReference type="InterPro" id="IPR036498">
    <property type="entry name" value="Nfu/NifU_N_sf"/>
</dbReference>
<proteinExistence type="inferred from homology"/>